<reference evidence="1" key="1">
    <citation type="submission" date="2020-07" db="EMBL/GenBank/DDBJ databases">
        <title>Complete genome sequence of Burkholderia cenocepacia myophage Mica.</title>
        <authorList>
            <person name="Garcia J.A."/>
            <person name="Yao G.W."/>
            <person name="Guadalupe Vizoso-Pinto M."/>
            <person name="Gonzalez C."/>
            <person name="Liu M.L."/>
            <person name="Gill J."/>
        </authorList>
    </citation>
    <scope>NUCLEOTIDE SEQUENCE</scope>
</reference>
<evidence type="ECO:0000313" key="1">
    <source>
        <dbReference type="EMBL" id="QPB08621.1"/>
    </source>
</evidence>
<accession>A0A873WLR3</accession>
<dbReference type="EMBL" id="MT701586">
    <property type="protein sequence ID" value="QPB08621.1"/>
    <property type="molecule type" value="Genomic_DNA"/>
</dbReference>
<sequence length="182" mass="20905">MIHFEIEWSDLRRIGEELGASEKQIKLALSRALARTASKLRTLSARGLRDELELKRLNALRKRLKSIKLRKGVMEGVTLWYGLNDMPVSWFKGRPVQTASGAQFRGRDFPGAFVASSRYAKGKTIFKRTGKARLHIEEQLMPVQDKADVFVEDRIFVLVESIFWPLFQRELQARVKYKIGAA</sequence>
<organism evidence="1 2">
    <name type="scientific">Burkholderia phage Mica</name>
    <dbReference type="NCBI Taxonomy" id="2767579"/>
    <lineage>
        <taxon>Viruses</taxon>
        <taxon>Duplodnaviria</taxon>
        <taxon>Heunggongvirae</taxon>
        <taxon>Uroviricota</taxon>
        <taxon>Caudoviricetes</taxon>
        <taxon>Micavirus</taxon>
        <taxon>Micavirus Mica</taxon>
    </lineage>
</organism>
<protein>
    <submittedName>
        <fullName evidence="1">Putative minor tail protein</fullName>
    </submittedName>
</protein>
<evidence type="ECO:0000313" key="2">
    <source>
        <dbReference type="Proteomes" id="UP000663491"/>
    </source>
</evidence>
<name>A0A873WLR3_9CAUD</name>
<gene>
    <name evidence="1" type="ORF">CPT_Mica_008</name>
</gene>
<keyword evidence="2" id="KW-1185">Reference proteome</keyword>
<proteinExistence type="predicted"/>
<dbReference type="Proteomes" id="UP000663491">
    <property type="component" value="Segment"/>
</dbReference>